<organism evidence="7 8">
    <name type="scientific">Longispora fulva</name>
    <dbReference type="NCBI Taxonomy" id="619741"/>
    <lineage>
        <taxon>Bacteria</taxon>
        <taxon>Bacillati</taxon>
        <taxon>Actinomycetota</taxon>
        <taxon>Actinomycetes</taxon>
        <taxon>Micromonosporales</taxon>
        <taxon>Micromonosporaceae</taxon>
        <taxon>Longispora</taxon>
    </lineage>
</organism>
<feature type="chain" id="PRO_5039334919" evidence="5">
    <location>
        <begin position="26"/>
        <end position="326"/>
    </location>
</feature>
<dbReference type="PROSITE" id="PS51257">
    <property type="entry name" value="PROKAR_LIPOPROTEIN"/>
    <property type="match status" value="1"/>
</dbReference>
<dbReference type="GO" id="GO:0006865">
    <property type="term" value="P:amino acid transport"/>
    <property type="evidence" value="ECO:0007669"/>
    <property type="project" value="TreeGrafter"/>
</dbReference>
<evidence type="ECO:0000313" key="8">
    <source>
        <dbReference type="Proteomes" id="UP000622552"/>
    </source>
</evidence>
<dbReference type="InterPro" id="IPR001638">
    <property type="entry name" value="Solute-binding_3/MltF_N"/>
</dbReference>
<comment type="caution">
    <text evidence="7">The sequence shown here is derived from an EMBL/GenBank/DDBJ whole genome shotgun (WGS) entry which is preliminary data.</text>
</comment>
<keyword evidence="2" id="KW-0813">Transport</keyword>
<name>A0A8J7GCT2_9ACTN</name>
<accession>A0A8J7GCT2</accession>
<protein>
    <submittedName>
        <fullName evidence="7">Polar amino acid transport system substrate-binding protein</fullName>
    </submittedName>
</protein>
<reference evidence="7" key="1">
    <citation type="submission" date="2020-11" db="EMBL/GenBank/DDBJ databases">
        <title>Sequencing the genomes of 1000 actinobacteria strains.</title>
        <authorList>
            <person name="Klenk H.-P."/>
        </authorList>
    </citation>
    <scope>NUCLEOTIDE SEQUENCE</scope>
    <source>
        <strain evidence="7">DSM 45356</strain>
    </source>
</reference>
<proteinExistence type="inferred from homology"/>
<dbReference type="AlphaFoldDB" id="A0A8J7GCT2"/>
<comment type="similarity">
    <text evidence="1 4">Belongs to the bacterial solute-binding protein 3 family.</text>
</comment>
<dbReference type="SUPFAM" id="SSF53850">
    <property type="entry name" value="Periplasmic binding protein-like II"/>
    <property type="match status" value="1"/>
</dbReference>
<keyword evidence="3 5" id="KW-0732">Signal</keyword>
<feature type="domain" description="Solute-binding protein family 3/N-terminal" evidence="6">
    <location>
        <begin position="91"/>
        <end position="313"/>
    </location>
</feature>
<keyword evidence="8" id="KW-1185">Reference proteome</keyword>
<evidence type="ECO:0000256" key="1">
    <source>
        <dbReference type="ARBA" id="ARBA00010333"/>
    </source>
</evidence>
<evidence type="ECO:0000313" key="7">
    <source>
        <dbReference type="EMBL" id="MBG6135266.1"/>
    </source>
</evidence>
<gene>
    <name evidence="7" type="ORF">IW245_001460</name>
</gene>
<dbReference type="Gene3D" id="3.40.190.10">
    <property type="entry name" value="Periplasmic binding protein-like II"/>
    <property type="match status" value="2"/>
</dbReference>
<evidence type="ECO:0000259" key="6">
    <source>
        <dbReference type="SMART" id="SM00062"/>
    </source>
</evidence>
<dbReference type="InterPro" id="IPR018313">
    <property type="entry name" value="SBP_3_CS"/>
</dbReference>
<dbReference type="RefSeq" id="WP_231398691.1">
    <property type="nucleotide sequence ID" value="NZ_BONS01000003.1"/>
</dbReference>
<sequence>MNKGFPLVVLLAGALLAGCSVSVPPATPQPSPARPRPVGVVEGPGAVPSPVAPGAVPQCDPRASLRPDGALPAPGAMPAGSTMRRIQDRGRLVVGVDQNAFLFGYRNPATGQLEGFDIEMLRAVASAILGDPDAITYKVITQAQRIPVVKSGEVDIVADTMTITCGRLQEVTFSTVYYEDGQKVMVLKGSGIKGPDDLGGKRACASKGTTSIAEFQKLPAKPVTVGVDNWTDCLVMLQQGQVDAISTDGGILAGMVAQDPNTEIVGRAFTEEPYGLAIAKENPDLVRFVNAVLEKTKANGEWAASYRRWLEPRMGPQAPPPAKYLP</sequence>
<dbReference type="GO" id="GO:0030288">
    <property type="term" value="C:outer membrane-bounded periplasmic space"/>
    <property type="evidence" value="ECO:0007669"/>
    <property type="project" value="TreeGrafter"/>
</dbReference>
<dbReference type="CDD" id="cd13690">
    <property type="entry name" value="PBP2_GluB"/>
    <property type="match status" value="1"/>
</dbReference>
<dbReference type="Proteomes" id="UP000622552">
    <property type="component" value="Unassembled WGS sequence"/>
</dbReference>
<dbReference type="SMART" id="SM00062">
    <property type="entry name" value="PBPb"/>
    <property type="match status" value="1"/>
</dbReference>
<dbReference type="InterPro" id="IPR051455">
    <property type="entry name" value="Bact_solute-bind_prot3"/>
</dbReference>
<evidence type="ECO:0000256" key="5">
    <source>
        <dbReference type="SAM" id="SignalP"/>
    </source>
</evidence>
<dbReference type="GO" id="GO:0005576">
    <property type="term" value="C:extracellular region"/>
    <property type="evidence" value="ECO:0007669"/>
    <property type="project" value="TreeGrafter"/>
</dbReference>
<evidence type="ECO:0000256" key="3">
    <source>
        <dbReference type="ARBA" id="ARBA00022729"/>
    </source>
</evidence>
<feature type="signal peptide" evidence="5">
    <location>
        <begin position="1"/>
        <end position="25"/>
    </location>
</feature>
<evidence type="ECO:0000256" key="4">
    <source>
        <dbReference type="RuleBase" id="RU003744"/>
    </source>
</evidence>
<dbReference type="Pfam" id="PF00497">
    <property type="entry name" value="SBP_bac_3"/>
    <property type="match status" value="1"/>
</dbReference>
<dbReference type="PROSITE" id="PS01039">
    <property type="entry name" value="SBP_BACTERIAL_3"/>
    <property type="match status" value="1"/>
</dbReference>
<dbReference type="PANTHER" id="PTHR30085:SF6">
    <property type="entry name" value="ABC TRANSPORTER GLUTAMINE-BINDING PROTEIN GLNH"/>
    <property type="match status" value="1"/>
</dbReference>
<dbReference type="PANTHER" id="PTHR30085">
    <property type="entry name" value="AMINO ACID ABC TRANSPORTER PERMEASE"/>
    <property type="match status" value="1"/>
</dbReference>
<dbReference type="EMBL" id="JADOUF010000001">
    <property type="protein sequence ID" value="MBG6135266.1"/>
    <property type="molecule type" value="Genomic_DNA"/>
</dbReference>
<evidence type="ECO:0000256" key="2">
    <source>
        <dbReference type="ARBA" id="ARBA00022448"/>
    </source>
</evidence>